<dbReference type="eggNOG" id="COG1082">
    <property type="taxonomic scope" value="Bacteria"/>
</dbReference>
<dbReference type="InterPro" id="IPR050312">
    <property type="entry name" value="IolE/XylAMocC-like"/>
</dbReference>
<dbReference type="Gene3D" id="3.20.20.150">
    <property type="entry name" value="Divalent-metal-dependent TIM barrel enzymes"/>
    <property type="match status" value="1"/>
</dbReference>
<dbReference type="EMBL" id="ADLO01000021">
    <property type="protein sequence ID" value="KGF56968.1"/>
    <property type="molecule type" value="Genomic_DNA"/>
</dbReference>
<comment type="caution">
    <text evidence="2">The sequence shown here is derived from an EMBL/GenBank/DDBJ whole genome shotgun (WGS) entry which is preliminary data.</text>
</comment>
<dbReference type="Pfam" id="PF01261">
    <property type="entry name" value="AP_endonuc_2"/>
    <property type="match status" value="1"/>
</dbReference>
<reference evidence="2 3" key="1">
    <citation type="submission" date="2011-08" db="EMBL/GenBank/DDBJ databases">
        <title>The Genome Sequence of Clostridium orbiscindens 1_3_50AFAA.</title>
        <authorList>
            <consortium name="The Broad Institute Genome Sequencing Platform"/>
            <person name="Earl A."/>
            <person name="Ward D."/>
            <person name="Feldgarden M."/>
            <person name="Gevers D."/>
            <person name="Daigneault M."/>
            <person name="Strauss J."/>
            <person name="Allen-Vercoe E."/>
            <person name="Young S.K."/>
            <person name="Zeng Q."/>
            <person name="Gargeya S."/>
            <person name="Fitzgerald M."/>
            <person name="Haas B."/>
            <person name="Abouelleil A."/>
            <person name="Alvarado L."/>
            <person name="Arachchi H.M."/>
            <person name="Berlin A."/>
            <person name="Brown A."/>
            <person name="Chapman S.B."/>
            <person name="Chen Z."/>
            <person name="Dunbar C."/>
            <person name="Freedman E."/>
            <person name="Gearin G."/>
            <person name="Gellesch M."/>
            <person name="Goldberg J."/>
            <person name="Griggs A."/>
            <person name="Gujja S."/>
            <person name="Heiman D."/>
            <person name="Howarth C."/>
            <person name="Larson L."/>
            <person name="Lui A."/>
            <person name="MacDonald P.J.P."/>
            <person name="Montmayeur A."/>
            <person name="Murphy C."/>
            <person name="Neiman D."/>
            <person name="Pearson M."/>
            <person name="Priest M."/>
            <person name="Roberts A."/>
            <person name="Saif S."/>
            <person name="Shea T."/>
            <person name="Shenoy N."/>
            <person name="Sisk P."/>
            <person name="Stolte C."/>
            <person name="Sykes S."/>
            <person name="Wortman J."/>
            <person name="Nusbaum C."/>
            <person name="Birren B."/>
        </authorList>
    </citation>
    <scope>NUCLEOTIDE SEQUENCE [LARGE SCALE GENOMIC DNA]</scope>
    <source>
        <strain evidence="2 3">1_3_50AFAA</strain>
    </source>
</reference>
<gene>
    <name evidence="2" type="ORF">HMPREF9460_00543</name>
</gene>
<keyword evidence="3" id="KW-1185">Reference proteome</keyword>
<dbReference type="InterPro" id="IPR013022">
    <property type="entry name" value="Xyl_isomerase-like_TIM-brl"/>
</dbReference>
<dbReference type="SUPFAM" id="SSF51658">
    <property type="entry name" value="Xylose isomerase-like"/>
    <property type="match status" value="1"/>
</dbReference>
<sequence length="279" mass="31995">MRGIKRSQLVNMNQHYRRFSMDFFLDCQQRLGIGQIELWCGAAHFWLDHTGYDDVSALRAKLRAHGVRVVSVTAPSIAYQYQYAAQEPAHLEYSFRYFSNAIHLAAELGADRVVVNSGWGYQGEDESAMWNRCRDHLGRLCQVAQPCGVTLVMESLRDDESNLVCNLERARRMHREVGHPSLKMMVDNIATGAAGETLGDWFRAFGAELIHMHFLDGDPWLHNVWGDGNTALAQQIQTMNDHHYTGYLVQEVADEHYFSDPYAADRRNLRVLERFVEDD</sequence>
<evidence type="ECO:0000259" key="1">
    <source>
        <dbReference type="Pfam" id="PF01261"/>
    </source>
</evidence>
<evidence type="ECO:0000313" key="3">
    <source>
        <dbReference type="Proteomes" id="UP000029585"/>
    </source>
</evidence>
<dbReference type="PANTHER" id="PTHR12110">
    <property type="entry name" value="HYDROXYPYRUVATE ISOMERASE"/>
    <property type="match status" value="1"/>
</dbReference>
<dbReference type="AlphaFoldDB" id="A0A096BC39"/>
<accession>A0A096BC39</accession>
<dbReference type="RefSeq" id="WP_024723628.1">
    <property type="nucleotide sequence ID" value="NZ_KN174161.1"/>
</dbReference>
<proteinExistence type="predicted"/>
<protein>
    <recommendedName>
        <fullName evidence="1">Xylose isomerase-like TIM barrel domain-containing protein</fullName>
    </recommendedName>
</protein>
<feature type="domain" description="Xylose isomerase-like TIM barrel" evidence="1">
    <location>
        <begin position="30"/>
        <end position="269"/>
    </location>
</feature>
<dbReference type="HOGENOM" id="CLU_050006_5_1_9"/>
<organism evidence="2 3">
    <name type="scientific">Flavonifractor plautii 1_3_50AFAA</name>
    <dbReference type="NCBI Taxonomy" id="742738"/>
    <lineage>
        <taxon>Bacteria</taxon>
        <taxon>Bacillati</taxon>
        <taxon>Bacillota</taxon>
        <taxon>Clostridia</taxon>
        <taxon>Eubacteriales</taxon>
        <taxon>Oscillospiraceae</taxon>
        <taxon>Flavonifractor</taxon>
    </lineage>
</organism>
<evidence type="ECO:0000313" key="2">
    <source>
        <dbReference type="EMBL" id="KGF56968.1"/>
    </source>
</evidence>
<name>A0A096BC39_FLAPL</name>
<dbReference type="InterPro" id="IPR036237">
    <property type="entry name" value="Xyl_isomerase-like_sf"/>
</dbReference>
<dbReference type="PATRIC" id="fig|742738.3.peg.565"/>
<dbReference type="Proteomes" id="UP000029585">
    <property type="component" value="Unassembled WGS sequence"/>
</dbReference>